<feature type="compositionally biased region" description="Polar residues" evidence="1">
    <location>
        <begin position="148"/>
        <end position="158"/>
    </location>
</feature>
<feature type="domain" description="BZIP" evidence="2">
    <location>
        <begin position="179"/>
        <end position="228"/>
    </location>
</feature>
<protein>
    <recommendedName>
        <fullName evidence="2">BZIP domain-containing protein</fullName>
    </recommendedName>
</protein>
<proteinExistence type="predicted"/>
<dbReference type="SMART" id="SM00338">
    <property type="entry name" value="BRLZ"/>
    <property type="match status" value="1"/>
</dbReference>
<name>A0AAD5H5Z0_9CHLO</name>
<dbReference type="GO" id="GO:0003700">
    <property type="term" value="F:DNA-binding transcription factor activity"/>
    <property type="evidence" value="ECO:0007669"/>
    <property type="project" value="InterPro"/>
</dbReference>
<dbReference type="Pfam" id="PF00170">
    <property type="entry name" value="bZIP_1"/>
    <property type="match status" value="1"/>
</dbReference>
<reference evidence="3" key="1">
    <citation type="submission" date="2020-11" db="EMBL/GenBank/DDBJ databases">
        <title>Chlorella ohadii genome sequencing and assembly.</title>
        <authorList>
            <person name="Murik O."/>
            <person name="Treves H."/>
            <person name="Kedem I."/>
            <person name="Shotland Y."/>
            <person name="Kaplan A."/>
        </authorList>
    </citation>
    <scope>NUCLEOTIDE SEQUENCE</scope>
    <source>
        <strain evidence="3">1</strain>
    </source>
</reference>
<dbReference type="InterPro" id="IPR046347">
    <property type="entry name" value="bZIP_sf"/>
</dbReference>
<accession>A0AAD5H5Z0</accession>
<comment type="caution">
    <text evidence="3">The sequence shown here is derived from an EMBL/GenBank/DDBJ whole genome shotgun (WGS) entry which is preliminary data.</text>
</comment>
<feature type="compositionally biased region" description="Low complexity" evidence="1">
    <location>
        <begin position="99"/>
        <end position="112"/>
    </location>
</feature>
<sequence>MDWQHSLGFNGGAVVTAAATQQQQQQQAAFPGCGGSAATAAAAAAAEPDPWCSGLDLMATNSAADEALPLLDLTDAGLDALLAPFEEWPCMLQPPAAGPPAAAAAAPALQPAAPAPRRKGGRPRIHHPRTPPAAAAGAAPAAVAPAGSSGTIDGSASGVQHYKQGGRGPKPKYVFATQEEAADARRERNRKAALESYYKKKERTAQLTSEVAALQAENAALQSLLLEMHTTGLCPLAEASQDGIDAWLKAAGCCAAAATAAAPAGADASNP</sequence>
<dbReference type="InterPro" id="IPR004827">
    <property type="entry name" value="bZIP"/>
</dbReference>
<dbReference type="AlphaFoldDB" id="A0AAD5H5Z0"/>
<evidence type="ECO:0000256" key="1">
    <source>
        <dbReference type="SAM" id="MobiDB-lite"/>
    </source>
</evidence>
<dbReference type="Proteomes" id="UP001205105">
    <property type="component" value="Unassembled WGS sequence"/>
</dbReference>
<evidence type="ECO:0000313" key="3">
    <source>
        <dbReference type="EMBL" id="KAI7840577.1"/>
    </source>
</evidence>
<evidence type="ECO:0000259" key="2">
    <source>
        <dbReference type="PROSITE" id="PS50217"/>
    </source>
</evidence>
<feature type="compositionally biased region" description="Low complexity" evidence="1">
    <location>
        <begin position="132"/>
        <end position="147"/>
    </location>
</feature>
<organism evidence="3 4">
    <name type="scientific">Chlorella ohadii</name>
    <dbReference type="NCBI Taxonomy" id="2649997"/>
    <lineage>
        <taxon>Eukaryota</taxon>
        <taxon>Viridiplantae</taxon>
        <taxon>Chlorophyta</taxon>
        <taxon>core chlorophytes</taxon>
        <taxon>Trebouxiophyceae</taxon>
        <taxon>Chlorellales</taxon>
        <taxon>Chlorellaceae</taxon>
        <taxon>Chlorella clade</taxon>
        <taxon>Chlorella</taxon>
    </lineage>
</organism>
<gene>
    <name evidence="3" type="ORF">COHA_005730</name>
</gene>
<dbReference type="SUPFAM" id="SSF57959">
    <property type="entry name" value="Leucine zipper domain"/>
    <property type="match status" value="1"/>
</dbReference>
<keyword evidence="4" id="KW-1185">Reference proteome</keyword>
<feature type="compositionally biased region" description="Basic residues" evidence="1">
    <location>
        <begin position="116"/>
        <end position="129"/>
    </location>
</feature>
<dbReference type="Gene3D" id="1.20.5.170">
    <property type="match status" value="1"/>
</dbReference>
<dbReference type="EMBL" id="JADXDR010000078">
    <property type="protein sequence ID" value="KAI7840577.1"/>
    <property type="molecule type" value="Genomic_DNA"/>
</dbReference>
<feature type="region of interest" description="Disordered" evidence="1">
    <location>
        <begin position="96"/>
        <end position="171"/>
    </location>
</feature>
<dbReference type="CDD" id="cd14686">
    <property type="entry name" value="bZIP"/>
    <property type="match status" value="1"/>
</dbReference>
<evidence type="ECO:0000313" key="4">
    <source>
        <dbReference type="Proteomes" id="UP001205105"/>
    </source>
</evidence>
<dbReference type="PROSITE" id="PS50217">
    <property type="entry name" value="BZIP"/>
    <property type="match status" value="1"/>
</dbReference>